<evidence type="ECO:0000313" key="2">
    <source>
        <dbReference type="Proteomes" id="UP000283269"/>
    </source>
</evidence>
<evidence type="ECO:0000313" key="1">
    <source>
        <dbReference type="EMBL" id="PPQ78440.1"/>
    </source>
</evidence>
<keyword evidence="2" id="KW-1185">Reference proteome</keyword>
<organism evidence="1 2">
    <name type="scientific">Psilocybe cyanescens</name>
    <dbReference type="NCBI Taxonomy" id="93625"/>
    <lineage>
        <taxon>Eukaryota</taxon>
        <taxon>Fungi</taxon>
        <taxon>Dikarya</taxon>
        <taxon>Basidiomycota</taxon>
        <taxon>Agaricomycotina</taxon>
        <taxon>Agaricomycetes</taxon>
        <taxon>Agaricomycetidae</taxon>
        <taxon>Agaricales</taxon>
        <taxon>Agaricineae</taxon>
        <taxon>Strophariaceae</taxon>
        <taxon>Psilocybe</taxon>
    </lineage>
</organism>
<proteinExistence type="predicted"/>
<dbReference type="Proteomes" id="UP000283269">
    <property type="component" value="Unassembled WGS sequence"/>
</dbReference>
<comment type="caution">
    <text evidence="1">The sequence shown here is derived from an EMBL/GenBank/DDBJ whole genome shotgun (WGS) entry which is preliminary data.</text>
</comment>
<sequence>MSRRGTPQRYQGMEDLPVELIRAVGEFLLPPPLTKDIREAFMQGENSYLPLHSLYLISQASLSALSLVCHTIREVIEPLLYRRVIINFPQCTLMTMEFIMNGYQTMVPDGNILRLLLRTLLSRPDLAHRVREVVIDLANSDYVAKATKDEIIANFERFFPICSKMRILVMNNLYLYHVYPAVLQALPSLKILATRTSPSTTCDQLCSRFPQLNSFEIHCHRSEFCITQPPPTSLPPLKSLYVLVDLSSFQEYPDIFVWVLQRFGNKVPDLDFQFSPLSRQISEYPDPLGFLHSTGLSCGTAIRNLHLKSSYTTANYPHTHDVLRHLPQLEHLHISFCQSLAETYILERVPLSLRYLTISMFGQTPFNRTDWFEMRLGPDSKAPPLDEAGFILSLIRCLSKTFDVGHGSAPRICGVAVLRGTPSESYPFRVADFGPLEEFCLSRVGITFHEKLQASFPKDVEAGRGVIQIICRSTLSFRFYLSS</sequence>
<dbReference type="InParanoid" id="A0A409WJ12"/>
<reference evidence="1 2" key="1">
    <citation type="journal article" date="2018" name="Evol. Lett.">
        <title>Horizontal gene cluster transfer increased hallucinogenic mushroom diversity.</title>
        <authorList>
            <person name="Reynolds H.T."/>
            <person name="Vijayakumar V."/>
            <person name="Gluck-Thaler E."/>
            <person name="Korotkin H.B."/>
            <person name="Matheny P.B."/>
            <person name="Slot J.C."/>
        </authorList>
    </citation>
    <scope>NUCLEOTIDE SEQUENCE [LARGE SCALE GENOMIC DNA]</scope>
    <source>
        <strain evidence="1 2">2631</strain>
    </source>
</reference>
<dbReference type="AlphaFoldDB" id="A0A409WJ12"/>
<protein>
    <submittedName>
        <fullName evidence="1">Uncharacterized protein</fullName>
    </submittedName>
</protein>
<dbReference type="InterPro" id="IPR032675">
    <property type="entry name" value="LRR_dom_sf"/>
</dbReference>
<dbReference type="EMBL" id="NHYD01003418">
    <property type="protein sequence ID" value="PPQ78440.1"/>
    <property type="molecule type" value="Genomic_DNA"/>
</dbReference>
<dbReference type="Gene3D" id="3.80.10.10">
    <property type="entry name" value="Ribonuclease Inhibitor"/>
    <property type="match status" value="1"/>
</dbReference>
<name>A0A409WJ12_PSICY</name>
<gene>
    <name evidence="1" type="ORF">CVT25_011886</name>
</gene>
<dbReference type="OrthoDB" id="10654018at2759"/>
<accession>A0A409WJ12</accession>